<proteinExistence type="predicted"/>
<feature type="chain" id="PRO_5015691701" description="Type IX secretion system PorP/SprF family membrane protein" evidence="1">
    <location>
        <begin position="25"/>
        <end position="274"/>
    </location>
</feature>
<evidence type="ECO:0008006" key="4">
    <source>
        <dbReference type="Google" id="ProtNLM"/>
    </source>
</evidence>
<gene>
    <name evidence="2" type="ORF">C8N47_12010</name>
</gene>
<reference evidence="2 3" key="1">
    <citation type="submission" date="2018-04" db="EMBL/GenBank/DDBJ databases">
        <title>Genomic Encyclopedia of Archaeal and Bacterial Type Strains, Phase II (KMG-II): from individual species to whole genera.</title>
        <authorList>
            <person name="Goeker M."/>
        </authorList>
    </citation>
    <scope>NUCLEOTIDE SEQUENCE [LARGE SCALE GENOMIC DNA]</scope>
    <source>
        <strain evidence="2 3">DSM 28823</strain>
    </source>
</reference>
<dbReference type="OrthoDB" id="9758448at2"/>
<feature type="signal peptide" evidence="1">
    <location>
        <begin position="1"/>
        <end position="24"/>
    </location>
</feature>
<sequence length="274" mass="29934">MKIYSIPKLSCLLVFSLVCWSATAQNTFVVPAAMQALGNSGVSFDRADGYVLNPAAAAHSSLTAGATYSNRYLLKDLSAGSVFAILPIAGSRLLGSYGQYGNDSYQENLVQLGLSKTLGEKLSAGLLFHYLSFRMAESDSRPAMFTFSAGVQYQLNNGGLGASVFNLYSFSGSSGDYQADYPCCVRLGGHQLWQNKLLFAAQLSYHEEYGLCSHWGLGYNLLKQLVLRAGLQTGQPEWSFGLGFLFGRINADLSFSHHQYLGFSPSFTFYFQRP</sequence>
<dbReference type="RefSeq" id="WP_107823421.1">
    <property type="nucleotide sequence ID" value="NZ_OY782574.1"/>
</dbReference>
<dbReference type="EMBL" id="QAAD01000020">
    <property type="protein sequence ID" value="PTN07225.1"/>
    <property type="molecule type" value="Genomic_DNA"/>
</dbReference>
<organism evidence="2 3">
    <name type="scientific">Mangrovibacterium marinum</name>
    <dbReference type="NCBI Taxonomy" id="1639118"/>
    <lineage>
        <taxon>Bacteria</taxon>
        <taxon>Pseudomonadati</taxon>
        <taxon>Bacteroidota</taxon>
        <taxon>Bacteroidia</taxon>
        <taxon>Marinilabiliales</taxon>
        <taxon>Prolixibacteraceae</taxon>
        <taxon>Mangrovibacterium</taxon>
    </lineage>
</organism>
<name>A0A2T5BYB3_9BACT</name>
<protein>
    <recommendedName>
        <fullName evidence="4">Type IX secretion system PorP/SprF family membrane protein</fullName>
    </recommendedName>
</protein>
<evidence type="ECO:0000313" key="3">
    <source>
        <dbReference type="Proteomes" id="UP000243525"/>
    </source>
</evidence>
<dbReference type="Proteomes" id="UP000243525">
    <property type="component" value="Unassembled WGS sequence"/>
</dbReference>
<comment type="caution">
    <text evidence="2">The sequence shown here is derived from an EMBL/GenBank/DDBJ whole genome shotgun (WGS) entry which is preliminary data.</text>
</comment>
<dbReference type="AlphaFoldDB" id="A0A2T5BYB3"/>
<keyword evidence="3" id="KW-1185">Reference proteome</keyword>
<evidence type="ECO:0000313" key="2">
    <source>
        <dbReference type="EMBL" id="PTN07225.1"/>
    </source>
</evidence>
<accession>A0A2T5BYB3</accession>
<keyword evidence="1" id="KW-0732">Signal</keyword>
<evidence type="ECO:0000256" key="1">
    <source>
        <dbReference type="SAM" id="SignalP"/>
    </source>
</evidence>